<dbReference type="Pfam" id="PF00440">
    <property type="entry name" value="TetR_N"/>
    <property type="match status" value="1"/>
</dbReference>
<evidence type="ECO:0000313" key="7">
    <source>
        <dbReference type="Proteomes" id="UP001465331"/>
    </source>
</evidence>
<dbReference type="PROSITE" id="PS01081">
    <property type="entry name" value="HTH_TETR_1"/>
    <property type="match status" value="1"/>
</dbReference>
<proteinExistence type="predicted"/>
<dbReference type="EMBL" id="JBEPIJ010000015">
    <property type="protein sequence ID" value="MES0874813.1"/>
    <property type="molecule type" value="Genomic_DNA"/>
</dbReference>
<evidence type="ECO:0000259" key="5">
    <source>
        <dbReference type="PROSITE" id="PS50977"/>
    </source>
</evidence>
<dbReference type="InterPro" id="IPR036271">
    <property type="entry name" value="Tet_transcr_reg_TetR-rel_C_sf"/>
</dbReference>
<dbReference type="SUPFAM" id="SSF48498">
    <property type="entry name" value="Tetracyclin repressor-like, C-terminal domain"/>
    <property type="match status" value="1"/>
</dbReference>
<keyword evidence="1" id="KW-0805">Transcription regulation</keyword>
<dbReference type="InterPro" id="IPR011075">
    <property type="entry name" value="TetR_C"/>
</dbReference>
<dbReference type="PANTHER" id="PTHR47506:SF6">
    <property type="entry name" value="HTH-TYPE TRANSCRIPTIONAL REPRESSOR NEMR"/>
    <property type="match status" value="1"/>
</dbReference>
<dbReference type="RefSeq" id="WP_352890196.1">
    <property type="nucleotide sequence ID" value="NZ_JBEPIJ010000015.1"/>
</dbReference>
<evidence type="ECO:0000256" key="4">
    <source>
        <dbReference type="PROSITE-ProRule" id="PRU00335"/>
    </source>
</evidence>
<gene>
    <name evidence="6" type="ORF">ABSH63_12485</name>
</gene>
<reference evidence="6 7" key="1">
    <citation type="submission" date="2024-06" db="EMBL/GenBank/DDBJ databases">
        <authorList>
            <person name="Li Z."/>
            <person name="Jiang Y."/>
        </authorList>
    </citation>
    <scope>NUCLEOTIDE SEQUENCE [LARGE SCALE GENOMIC DNA]</scope>
    <source>
        <strain evidence="6 7">HSW-8</strain>
    </source>
</reference>
<dbReference type="SUPFAM" id="SSF46689">
    <property type="entry name" value="Homeodomain-like"/>
    <property type="match status" value="1"/>
</dbReference>
<feature type="domain" description="HTH tetR-type" evidence="5">
    <location>
        <begin position="10"/>
        <end position="70"/>
    </location>
</feature>
<evidence type="ECO:0000256" key="2">
    <source>
        <dbReference type="ARBA" id="ARBA00023125"/>
    </source>
</evidence>
<dbReference type="InterPro" id="IPR009057">
    <property type="entry name" value="Homeodomain-like_sf"/>
</dbReference>
<dbReference type="PROSITE" id="PS50977">
    <property type="entry name" value="HTH_TETR_2"/>
    <property type="match status" value="1"/>
</dbReference>
<dbReference type="PRINTS" id="PR00455">
    <property type="entry name" value="HTHTETR"/>
</dbReference>
<dbReference type="PANTHER" id="PTHR47506">
    <property type="entry name" value="TRANSCRIPTIONAL REGULATORY PROTEIN"/>
    <property type="match status" value="1"/>
</dbReference>
<organism evidence="6 7">
    <name type="scientific">Sinimarinibacterium thermocellulolyticum</name>
    <dbReference type="NCBI Taxonomy" id="3170016"/>
    <lineage>
        <taxon>Bacteria</taxon>
        <taxon>Pseudomonadati</taxon>
        <taxon>Pseudomonadota</taxon>
        <taxon>Gammaproteobacteria</taxon>
        <taxon>Nevskiales</taxon>
        <taxon>Nevskiaceae</taxon>
        <taxon>Sinimarinibacterium</taxon>
    </lineage>
</organism>
<dbReference type="InterPro" id="IPR001647">
    <property type="entry name" value="HTH_TetR"/>
</dbReference>
<feature type="DNA-binding region" description="H-T-H motif" evidence="4">
    <location>
        <begin position="33"/>
        <end position="52"/>
    </location>
</feature>
<sequence length="211" mass="23377">MSTAARRQPDRTRQTLLECAFEEIHRSGFRAASLDAILESSGVTKGALYHHFGSKTELGYAVVDEVVRPWVESSWQPLLDADDCVSAAIRLCEELTRQRRARAIEYGCPFNNLINEMSPIDEGFRKRLQQILDDWRNGIVAALRKGQARGVVRKDIAADDAAAFIISAVEGAIGLAKSKRSREFLESSMRGLMAYLETLRARPGAGHGASR</sequence>
<dbReference type="InterPro" id="IPR023772">
    <property type="entry name" value="DNA-bd_HTH_TetR-type_CS"/>
</dbReference>
<evidence type="ECO:0000256" key="3">
    <source>
        <dbReference type="ARBA" id="ARBA00023163"/>
    </source>
</evidence>
<keyword evidence="7" id="KW-1185">Reference proteome</keyword>
<name>A0ABV2AC54_9GAMM</name>
<dbReference type="Gene3D" id="1.10.357.10">
    <property type="entry name" value="Tetracycline Repressor, domain 2"/>
    <property type="match status" value="1"/>
</dbReference>
<keyword evidence="2 4" id="KW-0238">DNA-binding</keyword>
<protein>
    <submittedName>
        <fullName evidence="6">TetR/AcrR family transcriptional regulator</fullName>
    </submittedName>
</protein>
<evidence type="ECO:0000313" key="6">
    <source>
        <dbReference type="EMBL" id="MES0874813.1"/>
    </source>
</evidence>
<dbReference type="Proteomes" id="UP001465331">
    <property type="component" value="Unassembled WGS sequence"/>
</dbReference>
<dbReference type="Pfam" id="PF16925">
    <property type="entry name" value="TetR_C_13"/>
    <property type="match status" value="1"/>
</dbReference>
<accession>A0ABV2AC54</accession>
<evidence type="ECO:0000256" key="1">
    <source>
        <dbReference type="ARBA" id="ARBA00023015"/>
    </source>
</evidence>
<keyword evidence="3" id="KW-0804">Transcription</keyword>
<comment type="caution">
    <text evidence="6">The sequence shown here is derived from an EMBL/GenBank/DDBJ whole genome shotgun (WGS) entry which is preliminary data.</text>
</comment>